<evidence type="ECO:0000313" key="2">
    <source>
        <dbReference type="Proteomes" id="UP000297777"/>
    </source>
</evidence>
<dbReference type="OrthoDB" id="5326346at2759"/>
<organism evidence="1 2">
    <name type="scientific">Botrytis tulipae</name>
    <dbReference type="NCBI Taxonomy" id="87230"/>
    <lineage>
        <taxon>Eukaryota</taxon>
        <taxon>Fungi</taxon>
        <taxon>Dikarya</taxon>
        <taxon>Ascomycota</taxon>
        <taxon>Pezizomycotina</taxon>
        <taxon>Leotiomycetes</taxon>
        <taxon>Helotiales</taxon>
        <taxon>Sclerotiniaceae</taxon>
        <taxon>Botrytis</taxon>
    </lineage>
</organism>
<sequence length="400" mass="45118">MEKSSSAHIIVDPDGDLVLLLNPTIPISTKSDCSSPADPEAINTPTDDISTELQMIRSLEGGISQTWQDEPPPIYSDHILVSSKHMSLASPVFKAMLQGGFREAITLRTAGKLELPLSDDDPTAMKILIDMIHGRMKLIPSKVDLELFTQLAILVDKYHCAEVVCPYHDIWRNTTQTWDSTCGNMVRWLCIAWQFELDAEFHRASTWIERYGTRDLVKTMARMKYSLPIPKQVTEKIERNRQEGIRKAVKHLEDFITMYQNPNNGCAATRIPEIEYKDPNQRDTYPYSNRSRSDTTKISFLNYDEVVSYRRDCDSMLLGSLTKSAIVLGLFPLPESPYASWSMASLRSKVKLLQASSLCSKLQNTSVVQHDVLDGLKKSVRAIMTSGLTLKRGKQLVSNT</sequence>
<dbReference type="EMBL" id="PQXH01000130">
    <property type="protein sequence ID" value="TGO10606.1"/>
    <property type="molecule type" value="Genomic_DNA"/>
</dbReference>
<protein>
    <recommendedName>
        <fullName evidence="3">BTB domain-containing protein</fullName>
    </recommendedName>
</protein>
<evidence type="ECO:0000313" key="1">
    <source>
        <dbReference type="EMBL" id="TGO10606.1"/>
    </source>
</evidence>
<proteinExistence type="predicted"/>
<keyword evidence="2" id="KW-1185">Reference proteome</keyword>
<name>A0A4Z1EE69_9HELO</name>
<dbReference type="InterPro" id="IPR011333">
    <property type="entry name" value="SKP1/BTB/POZ_sf"/>
</dbReference>
<gene>
    <name evidence="1" type="ORF">BTUL_0130g00130</name>
</gene>
<dbReference type="AlphaFoldDB" id="A0A4Z1EE69"/>
<dbReference type="Gene3D" id="3.30.710.10">
    <property type="entry name" value="Potassium Channel Kv1.1, Chain A"/>
    <property type="match status" value="1"/>
</dbReference>
<reference evidence="1 2" key="1">
    <citation type="submission" date="2017-12" db="EMBL/GenBank/DDBJ databases">
        <title>Comparative genomics of Botrytis spp.</title>
        <authorList>
            <person name="Valero-Jimenez C.A."/>
            <person name="Tapia P."/>
            <person name="Veloso J."/>
            <person name="Silva-Moreno E."/>
            <person name="Staats M."/>
            <person name="Valdes J.H."/>
            <person name="Van Kan J.A.L."/>
        </authorList>
    </citation>
    <scope>NUCLEOTIDE SEQUENCE [LARGE SCALE GENOMIC DNA]</scope>
    <source>
        <strain evidence="1 2">Bt9001</strain>
    </source>
</reference>
<evidence type="ECO:0008006" key="3">
    <source>
        <dbReference type="Google" id="ProtNLM"/>
    </source>
</evidence>
<comment type="caution">
    <text evidence="1">The sequence shown here is derived from an EMBL/GenBank/DDBJ whole genome shotgun (WGS) entry which is preliminary data.</text>
</comment>
<dbReference type="CDD" id="cd18186">
    <property type="entry name" value="BTB_POZ_ZBTB_KLHL-like"/>
    <property type="match status" value="1"/>
</dbReference>
<accession>A0A4Z1EE69</accession>
<dbReference type="Proteomes" id="UP000297777">
    <property type="component" value="Unassembled WGS sequence"/>
</dbReference>